<name>A0A0S6WAW7_VECG1</name>
<dbReference type="Pfam" id="PF01145">
    <property type="entry name" value="Band_7"/>
    <property type="match status" value="1"/>
</dbReference>
<dbReference type="InterPro" id="IPR036013">
    <property type="entry name" value="Band_7/SPFH_dom_sf"/>
</dbReference>
<dbReference type="Gene3D" id="3.30.479.30">
    <property type="entry name" value="Band 7 domain"/>
    <property type="match status" value="1"/>
</dbReference>
<dbReference type="InterPro" id="IPR043202">
    <property type="entry name" value="Band-7_stomatin-like"/>
</dbReference>
<sequence length="278" mass="31075">MIIPTILSIVVMLAAIIGIFRLLLLIKRVTIFEYERGLKYSKGRFTGILEPGQYWYFAYYTTITKIDLRPRIISVSGQEILSADGVTLKVSLATKYEIADPYTAINKIGSYDQAVYMELQLALREIIGKEPIDRLLKQRTNFNHTLQELCAPAVAQFGVKLLSVSIKDIMFPGELKKIFTQVVQAQKEGMAALERARSEDAALRKLANTAKLLENNPNLLYLRLIEALETSPAGYRMVLELPSITKAESSSDPLETKEPASKASASTPSKSSQRRKKS</sequence>
<evidence type="ECO:0000259" key="4">
    <source>
        <dbReference type="SMART" id="SM00244"/>
    </source>
</evidence>
<dbReference type="AlphaFoldDB" id="A0A0S6WAW7"/>
<proteinExistence type="inferred from homology"/>
<dbReference type="GO" id="GO:0005886">
    <property type="term" value="C:plasma membrane"/>
    <property type="evidence" value="ECO:0007669"/>
    <property type="project" value="InterPro"/>
</dbReference>
<keyword evidence="6" id="KW-1185">Reference proteome</keyword>
<feature type="transmembrane region" description="Helical" evidence="3">
    <location>
        <begin position="6"/>
        <end position="26"/>
    </location>
</feature>
<dbReference type="InterPro" id="IPR001107">
    <property type="entry name" value="Band_7"/>
</dbReference>
<dbReference type="FunFam" id="3.30.479.30:FF:000004">
    <property type="entry name" value="Putative membrane protease family, stomatin"/>
    <property type="match status" value="1"/>
</dbReference>
<keyword evidence="3" id="KW-1133">Transmembrane helix</keyword>
<evidence type="ECO:0000256" key="1">
    <source>
        <dbReference type="ARBA" id="ARBA00008164"/>
    </source>
</evidence>
<evidence type="ECO:0000256" key="2">
    <source>
        <dbReference type="SAM" id="MobiDB-lite"/>
    </source>
</evidence>
<dbReference type="InterPro" id="IPR001972">
    <property type="entry name" value="Stomatin_HflK_fam"/>
</dbReference>
<keyword evidence="3" id="KW-0472">Membrane</keyword>
<reference evidence="5" key="1">
    <citation type="journal article" date="2015" name="PeerJ">
        <title>First genomic representation of candidate bacterial phylum KSB3 points to enhanced environmental sensing as a trigger of wastewater bulking.</title>
        <authorList>
            <person name="Sekiguchi Y."/>
            <person name="Ohashi A."/>
            <person name="Parks D.H."/>
            <person name="Yamauchi T."/>
            <person name="Tyson G.W."/>
            <person name="Hugenholtz P."/>
        </authorList>
    </citation>
    <scope>NUCLEOTIDE SEQUENCE [LARGE SCALE GENOMIC DNA]</scope>
</reference>
<feature type="compositionally biased region" description="Low complexity" evidence="2">
    <location>
        <begin position="261"/>
        <end position="271"/>
    </location>
</feature>
<dbReference type="SMART" id="SM00244">
    <property type="entry name" value="PHB"/>
    <property type="match status" value="1"/>
</dbReference>
<gene>
    <name evidence="5" type="ORF">U27_02494</name>
</gene>
<dbReference type="STRING" id="1499967.U27_02494"/>
<dbReference type="PANTHER" id="PTHR10264">
    <property type="entry name" value="BAND 7 PROTEIN-RELATED"/>
    <property type="match status" value="1"/>
</dbReference>
<protein>
    <submittedName>
        <fullName evidence="5">SPFH domain / Band 7 family, putative</fullName>
    </submittedName>
</protein>
<dbReference type="SUPFAM" id="SSF117892">
    <property type="entry name" value="Band 7/SPFH domain"/>
    <property type="match status" value="1"/>
</dbReference>
<organism evidence="5">
    <name type="scientific">Vecturithrix granuli</name>
    <dbReference type="NCBI Taxonomy" id="1499967"/>
    <lineage>
        <taxon>Bacteria</taxon>
        <taxon>Candidatus Moduliflexota</taxon>
        <taxon>Candidatus Vecturitrichia</taxon>
        <taxon>Candidatus Vecturitrichales</taxon>
        <taxon>Candidatus Vecturitrichaceae</taxon>
        <taxon>Candidatus Vecturithrix</taxon>
    </lineage>
</organism>
<keyword evidence="3" id="KW-0812">Transmembrane</keyword>
<accession>A0A0S6WAW7</accession>
<comment type="similarity">
    <text evidence="1">Belongs to the band 7/mec-2 family.</text>
</comment>
<evidence type="ECO:0000313" key="5">
    <source>
        <dbReference type="EMBL" id="GAK55660.1"/>
    </source>
</evidence>
<feature type="domain" description="Band 7" evidence="4">
    <location>
        <begin position="24"/>
        <end position="183"/>
    </location>
</feature>
<feature type="region of interest" description="Disordered" evidence="2">
    <location>
        <begin position="246"/>
        <end position="278"/>
    </location>
</feature>
<dbReference type="HOGENOM" id="CLU_024949_3_4_0"/>
<evidence type="ECO:0000313" key="6">
    <source>
        <dbReference type="Proteomes" id="UP000030661"/>
    </source>
</evidence>
<dbReference type="PANTHER" id="PTHR10264:SF83">
    <property type="entry name" value="BLL5629 PROTEIN"/>
    <property type="match status" value="1"/>
</dbReference>
<dbReference type="CDD" id="cd13438">
    <property type="entry name" value="SPFH_eoslipins_u2"/>
    <property type="match status" value="1"/>
</dbReference>
<dbReference type="EMBL" id="DF820463">
    <property type="protein sequence ID" value="GAK55660.1"/>
    <property type="molecule type" value="Genomic_DNA"/>
</dbReference>
<dbReference type="GO" id="GO:0098552">
    <property type="term" value="C:side of membrane"/>
    <property type="evidence" value="ECO:0007669"/>
    <property type="project" value="UniProtKB-ARBA"/>
</dbReference>
<evidence type="ECO:0000256" key="3">
    <source>
        <dbReference type="SAM" id="Phobius"/>
    </source>
</evidence>
<dbReference type="eggNOG" id="COG0330">
    <property type="taxonomic scope" value="Bacteria"/>
</dbReference>
<dbReference type="Proteomes" id="UP000030661">
    <property type="component" value="Unassembled WGS sequence"/>
</dbReference>
<dbReference type="PRINTS" id="PR00721">
    <property type="entry name" value="STOMATIN"/>
</dbReference>